<dbReference type="PROSITE" id="PS51318">
    <property type="entry name" value="TAT"/>
    <property type="match status" value="1"/>
</dbReference>
<dbReference type="EMBL" id="CP119075">
    <property type="protein sequence ID" value="WED65151.1"/>
    <property type="molecule type" value="Genomic_DNA"/>
</dbReference>
<sequence>MTTQPSRRRFLTQSAGLAVLAAAGVTLPAGAARAAPASAGRLPAKLKTSLNAFSFNTAMTRGRDGNGPDMTLMDVLDFCAQQDFEAIDPTGYYFPGYPHVPTDAYLADFKRKAFDLGLEISGTGIRNNFATADATKRAADVELAKRWIEAAAKMGAPVIRLFAGQQEAGVNREDIYGWMAEDLHTCAEFGQQHGVVVGVQNHNDFVKNAAQTIKLVKRVDHAWLGVILDTGNFRDNPYPDIAAVLPYTVNFQLKESPYGKDSDVLIDLDRFVQILVDAGYRGYVPIETLTPEGTNPDMRVVIPRFMTRVRRAFARVG</sequence>
<dbReference type="Pfam" id="PF01261">
    <property type="entry name" value="AP_endonuc_2"/>
    <property type="match status" value="1"/>
</dbReference>
<dbReference type="PANTHER" id="PTHR12110">
    <property type="entry name" value="HYDROXYPYRUVATE ISOMERASE"/>
    <property type="match status" value="1"/>
</dbReference>
<dbReference type="Gene3D" id="3.20.20.150">
    <property type="entry name" value="Divalent-metal-dependent TIM barrel enzymes"/>
    <property type="match status" value="1"/>
</dbReference>
<dbReference type="SUPFAM" id="SSF51658">
    <property type="entry name" value="Xylose isomerase-like"/>
    <property type="match status" value="1"/>
</dbReference>
<dbReference type="RefSeq" id="WP_330929537.1">
    <property type="nucleotide sequence ID" value="NZ_CP119075.1"/>
</dbReference>
<dbReference type="PANTHER" id="PTHR12110:SF53">
    <property type="entry name" value="BLR5974 PROTEIN"/>
    <property type="match status" value="1"/>
</dbReference>
<keyword evidence="3" id="KW-0413">Isomerase</keyword>
<organism evidence="3 4">
    <name type="scientific">Synoicihabitans lomoniglobus</name>
    <dbReference type="NCBI Taxonomy" id="2909285"/>
    <lineage>
        <taxon>Bacteria</taxon>
        <taxon>Pseudomonadati</taxon>
        <taxon>Verrucomicrobiota</taxon>
        <taxon>Opitutia</taxon>
        <taxon>Opitutales</taxon>
        <taxon>Opitutaceae</taxon>
        <taxon>Synoicihabitans</taxon>
    </lineage>
</organism>
<proteinExistence type="predicted"/>
<keyword evidence="1" id="KW-0732">Signal</keyword>
<feature type="signal peptide" evidence="1">
    <location>
        <begin position="1"/>
        <end position="31"/>
    </location>
</feature>
<evidence type="ECO:0000313" key="4">
    <source>
        <dbReference type="Proteomes" id="UP001218638"/>
    </source>
</evidence>
<feature type="domain" description="Xylose isomerase-like TIM barrel" evidence="2">
    <location>
        <begin position="77"/>
        <end position="292"/>
    </location>
</feature>
<dbReference type="AlphaFoldDB" id="A0AAF0CNW3"/>
<keyword evidence="4" id="KW-1185">Reference proteome</keyword>
<evidence type="ECO:0000259" key="2">
    <source>
        <dbReference type="Pfam" id="PF01261"/>
    </source>
</evidence>
<dbReference type="InterPro" id="IPR006311">
    <property type="entry name" value="TAT_signal"/>
</dbReference>
<dbReference type="Proteomes" id="UP001218638">
    <property type="component" value="Chromosome"/>
</dbReference>
<protein>
    <submittedName>
        <fullName evidence="3">Sugar phosphate isomerase/epimerase</fullName>
    </submittedName>
</protein>
<evidence type="ECO:0000313" key="3">
    <source>
        <dbReference type="EMBL" id="WED65151.1"/>
    </source>
</evidence>
<accession>A0AAF0CNW3</accession>
<dbReference type="InterPro" id="IPR036237">
    <property type="entry name" value="Xyl_isomerase-like_sf"/>
</dbReference>
<dbReference type="GO" id="GO:0016853">
    <property type="term" value="F:isomerase activity"/>
    <property type="evidence" value="ECO:0007669"/>
    <property type="project" value="UniProtKB-KW"/>
</dbReference>
<gene>
    <name evidence="3" type="ORF">PXH66_22670</name>
</gene>
<dbReference type="KEGG" id="slom:PXH66_22670"/>
<dbReference type="InterPro" id="IPR013022">
    <property type="entry name" value="Xyl_isomerase-like_TIM-brl"/>
</dbReference>
<dbReference type="InterPro" id="IPR050312">
    <property type="entry name" value="IolE/XylAMocC-like"/>
</dbReference>
<evidence type="ECO:0000256" key="1">
    <source>
        <dbReference type="SAM" id="SignalP"/>
    </source>
</evidence>
<name>A0AAF0CNW3_9BACT</name>
<reference evidence="3" key="1">
    <citation type="submission" date="2023-03" db="EMBL/GenBank/DDBJ databases">
        <title>Lomoglobus Profundus gen. nov., sp. nov., a novel member of the phylum Verrucomicrobia, isolated from deep-marine sediment of South China Sea.</title>
        <authorList>
            <person name="Ahmad T."/>
            <person name="Ishaq S.E."/>
            <person name="Wang F."/>
        </authorList>
    </citation>
    <scope>NUCLEOTIDE SEQUENCE</scope>
    <source>
        <strain evidence="3">LMO-M01</strain>
    </source>
</reference>
<feature type="chain" id="PRO_5041905752" evidence="1">
    <location>
        <begin position="32"/>
        <end position="317"/>
    </location>
</feature>